<feature type="transmembrane region" description="Helical" evidence="1">
    <location>
        <begin position="20"/>
        <end position="37"/>
    </location>
</feature>
<name>W2UTJ1_9FLAO</name>
<evidence type="ECO:0000256" key="1">
    <source>
        <dbReference type="SAM" id="Phobius"/>
    </source>
</evidence>
<proteinExistence type="predicted"/>
<evidence type="ECO:0000313" key="3">
    <source>
        <dbReference type="EMBL" id="ETN96662.1"/>
    </source>
</evidence>
<evidence type="ECO:0000313" key="4">
    <source>
        <dbReference type="Proteomes" id="UP000018850"/>
    </source>
</evidence>
<dbReference type="Proteomes" id="UP000018850">
    <property type="component" value="Unassembled WGS sequence"/>
</dbReference>
<dbReference type="eggNOG" id="COG4194">
    <property type="taxonomic scope" value="Bacteria"/>
</dbReference>
<keyword evidence="1" id="KW-0812">Transmembrane</keyword>
<accession>W2UTJ1</accession>
<keyword evidence="1" id="KW-0472">Membrane</keyword>
<dbReference type="STRING" id="376730.SAMN04487906_2180"/>
<feature type="domain" description="DUF1648" evidence="2">
    <location>
        <begin position="26"/>
        <end position="69"/>
    </location>
</feature>
<comment type="caution">
    <text evidence="3">The sequence shown here is derived from an EMBL/GenBank/DDBJ whole genome shotgun (WGS) entry which is preliminary data.</text>
</comment>
<feature type="transmembrane region" description="Helical" evidence="1">
    <location>
        <begin position="140"/>
        <end position="159"/>
    </location>
</feature>
<keyword evidence="1" id="KW-1133">Transmembrane helix</keyword>
<organism evidence="3 4">
    <name type="scientific">Zhouia amylolytica AD3</name>
    <dbReference type="NCBI Taxonomy" id="1286632"/>
    <lineage>
        <taxon>Bacteria</taxon>
        <taxon>Pseudomonadati</taxon>
        <taxon>Bacteroidota</taxon>
        <taxon>Flavobacteriia</taxon>
        <taxon>Flavobacteriales</taxon>
        <taxon>Flavobacteriaceae</taxon>
        <taxon>Zhouia</taxon>
    </lineage>
</organism>
<feature type="transmembrane region" description="Helical" evidence="1">
    <location>
        <begin position="108"/>
        <end position="128"/>
    </location>
</feature>
<dbReference type="EMBL" id="AYXY01000001">
    <property type="protein sequence ID" value="ETN96662.1"/>
    <property type="molecule type" value="Genomic_DNA"/>
</dbReference>
<gene>
    <name evidence="3" type="ORF">P278_00880</name>
</gene>
<reference evidence="4" key="1">
    <citation type="submission" date="2013-11" db="EMBL/GenBank/DDBJ databases">
        <title>Draft genome sequence from a member of Zhouia, isolated tidal flat.</title>
        <authorList>
            <person name="Jin H."/>
            <person name="Jeon C.O."/>
        </authorList>
    </citation>
    <scope>NUCLEOTIDE SEQUENCE [LARGE SCALE GENOMIC DNA]</scope>
    <source>
        <strain evidence="4">AD3</strain>
    </source>
</reference>
<dbReference type="InterPro" id="IPR012867">
    <property type="entry name" value="DUF1648"/>
</dbReference>
<dbReference type="AlphaFoldDB" id="W2UTJ1"/>
<sequence length="176" mass="19640">MSMRPKIKLPLTPADKVIEFIGWSALIGIWILTLLNYSRLPETIPIHYNGAGEADGYGTKGSILTLPIISSFLFIGLTVLNKHPHLFNYPGTITEENAVRQYTLATRLIRLLKLVILIIFGLIVYQTIQNANGISDGLGIWLLPISICLIFIPIAYYLTKSIQSNKDKKRSISNNS</sequence>
<feature type="transmembrane region" description="Helical" evidence="1">
    <location>
        <begin position="57"/>
        <end position="80"/>
    </location>
</feature>
<protein>
    <recommendedName>
        <fullName evidence="2">DUF1648 domain-containing protein</fullName>
    </recommendedName>
</protein>
<dbReference type="Pfam" id="PF07853">
    <property type="entry name" value="DUF1648"/>
    <property type="match status" value="1"/>
</dbReference>
<keyword evidence="4" id="KW-1185">Reference proteome</keyword>
<reference evidence="3 4" key="2">
    <citation type="journal article" date="2016" name="Genome Announc.">
        <title>Draft Genome Sequence of Zhouia amylolytica AD3, Isolated from Tidal Flat Sediment.</title>
        <authorList>
            <person name="Jia B."/>
            <person name="Jin H.M."/>
            <person name="Lee H.J."/>
            <person name="Jeon C.O."/>
        </authorList>
    </citation>
    <scope>NUCLEOTIDE SEQUENCE [LARGE SCALE GENOMIC DNA]</scope>
    <source>
        <strain evidence="3 4">AD3</strain>
    </source>
</reference>
<evidence type="ECO:0000259" key="2">
    <source>
        <dbReference type="Pfam" id="PF07853"/>
    </source>
</evidence>